<organism evidence="1 2">
    <name type="scientific">Pseudomonas putida</name>
    <name type="common">Arthrobacter siderocapsulatus</name>
    <dbReference type="NCBI Taxonomy" id="303"/>
    <lineage>
        <taxon>Bacteria</taxon>
        <taxon>Pseudomonadati</taxon>
        <taxon>Pseudomonadota</taxon>
        <taxon>Gammaproteobacteria</taxon>
        <taxon>Pseudomonadales</taxon>
        <taxon>Pseudomonadaceae</taxon>
        <taxon>Pseudomonas</taxon>
    </lineage>
</organism>
<dbReference type="AlphaFoldDB" id="A0A8I1EH81"/>
<name>A0A8I1EH81_PSEPU</name>
<evidence type="ECO:0000313" key="2">
    <source>
        <dbReference type="Proteomes" id="UP000637061"/>
    </source>
</evidence>
<dbReference type="Pfam" id="PF19570">
    <property type="entry name" value="DUF6088"/>
    <property type="match status" value="1"/>
</dbReference>
<sequence>MISLADAQNANEIVSLIARTISAGNPIFALSSNKSGKYTTYVSDIPTKQSFAIPINPRDIHAIMTDYGSAKCSLDEWMRSIERETRKVENSMKKKIKDALLEKINNSDDPVFLRQEFSDLGSSRQLSRILRELCEQSILLRAGSGIYAKARKSSITGQAVPTETIMTIGLAVMKKLGIDADIGSRYKDLMSGKSTQVPMIPIIDVGKSRINRKIKIGMKEVQYERDFAR</sequence>
<gene>
    <name evidence="1" type="ORF">JEU22_14480</name>
</gene>
<reference evidence="1" key="1">
    <citation type="submission" date="2020-12" db="EMBL/GenBank/DDBJ databases">
        <title>Enhanced detection system for hospital associated transmission using whole genome sequencing surveillance.</title>
        <authorList>
            <person name="Harrison L.H."/>
            <person name="Van Tyne D."/>
            <person name="Marsh J.W."/>
            <person name="Griffith M.P."/>
            <person name="Snyder D.J."/>
            <person name="Cooper V.S."/>
            <person name="Mustapha M."/>
        </authorList>
    </citation>
    <scope>NUCLEOTIDE SEQUENCE</scope>
    <source>
        <strain evidence="1">PSB00042</strain>
    </source>
</reference>
<dbReference type="RefSeq" id="WP_198747521.1">
    <property type="nucleotide sequence ID" value="NZ_JAEHTE010000015.1"/>
</dbReference>
<dbReference type="InterPro" id="IPR045738">
    <property type="entry name" value="DUF6088"/>
</dbReference>
<proteinExistence type="predicted"/>
<dbReference type="EMBL" id="JAEHTE010000015">
    <property type="protein sequence ID" value="MBI6885118.1"/>
    <property type="molecule type" value="Genomic_DNA"/>
</dbReference>
<comment type="caution">
    <text evidence="1">The sequence shown here is derived from an EMBL/GenBank/DDBJ whole genome shotgun (WGS) entry which is preliminary data.</text>
</comment>
<accession>A0A8I1EH81</accession>
<protein>
    <submittedName>
        <fullName evidence="1">Uncharacterized protein</fullName>
    </submittedName>
</protein>
<dbReference type="Proteomes" id="UP000637061">
    <property type="component" value="Unassembled WGS sequence"/>
</dbReference>
<evidence type="ECO:0000313" key="1">
    <source>
        <dbReference type="EMBL" id="MBI6885118.1"/>
    </source>
</evidence>